<reference evidence="1" key="6">
    <citation type="journal article" date="2002" name="Nature">
        <title>Analysis of the mouse transcriptome based on functional annotation of 60,770 full-length cDNAs.</title>
        <authorList>
            <consortium name="The FANTOM Consortium and the RIKEN Genome Exploration Research Group Phase I and II Team"/>
        </authorList>
    </citation>
    <scope>NUCLEOTIDE SEQUENCE</scope>
    <source>
        <strain evidence="1">C57BL/6J</strain>
        <tissue evidence="1">Head</tissue>
    </source>
</reference>
<organism evidence="1">
    <name type="scientific">Mus musculus</name>
    <name type="common">Mouse</name>
    <dbReference type="NCBI Taxonomy" id="10090"/>
    <lineage>
        <taxon>Eukaryota</taxon>
        <taxon>Metazoa</taxon>
        <taxon>Chordata</taxon>
        <taxon>Craniata</taxon>
        <taxon>Vertebrata</taxon>
        <taxon>Euteleostomi</taxon>
        <taxon>Mammalia</taxon>
        <taxon>Eutheria</taxon>
        <taxon>Euarchontoglires</taxon>
        <taxon>Glires</taxon>
        <taxon>Rodentia</taxon>
        <taxon>Myomorpha</taxon>
        <taxon>Muroidea</taxon>
        <taxon>Muridae</taxon>
        <taxon>Murinae</taxon>
        <taxon>Mus</taxon>
        <taxon>Mus</taxon>
    </lineage>
</organism>
<reference evidence="1" key="8">
    <citation type="journal article" date="2005" name="Science">
        <title>Antisense Transcription in the Mammalian Transcriptome.</title>
        <authorList>
            <consortium name="RIKEN Genome Exploration Research Group and Genome Science Group (Genome Network Project Core Group) and the FANTOM Consortium"/>
        </authorList>
    </citation>
    <scope>NUCLEOTIDE SEQUENCE</scope>
    <source>
        <strain evidence="1">C57BL/6J</strain>
        <tissue evidence="1">Head</tissue>
    </source>
</reference>
<reference evidence="1" key="4">
    <citation type="submission" date="2000-07" db="EMBL/GenBank/DDBJ databases">
        <authorList>
            <person name="Adachi J."/>
            <person name="Aizawa K."/>
            <person name="Akahira S."/>
            <person name="Akimura T."/>
            <person name="Arai A."/>
            <person name="Aono H."/>
            <person name="Arakawa T."/>
            <person name="Bono H."/>
            <person name="Carninci P."/>
            <person name="Fukuda S."/>
            <person name="Fukunishi Y."/>
            <person name="Furuno M."/>
            <person name="Hanagaki T."/>
            <person name="Hara A."/>
            <person name="Hayatsu N."/>
            <person name="Hiramoto K."/>
            <person name="Hiraoka T."/>
            <person name="Hori F."/>
            <person name="Imotani K."/>
            <person name="Ishii Y."/>
            <person name="Itoh M."/>
            <person name="Izawa M."/>
            <person name="Kasukawa T."/>
            <person name="Kato H."/>
            <person name="Kawai J."/>
            <person name="Kojima Y."/>
            <person name="Konno H."/>
            <person name="Kouda M."/>
            <person name="Koya S."/>
            <person name="Kurihara C."/>
            <person name="Matsuyama T."/>
            <person name="Miyazaki A."/>
            <person name="Nishi K."/>
            <person name="Nomura K."/>
            <person name="Numazaki R."/>
            <person name="Ohno M."/>
            <person name="Okazaki Y."/>
            <person name="Okido T."/>
            <person name="Owa C."/>
            <person name="Saito H."/>
            <person name="Saito R."/>
            <person name="Sakai C."/>
            <person name="Sakai K."/>
            <person name="Sano H."/>
            <person name="Sasaki D."/>
            <person name="Shibata K."/>
            <person name="Shibata Y."/>
            <person name="Shinagawa A."/>
            <person name="Shiraki T."/>
            <person name="Sogabe Y."/>
            <person name="Suzuki H."/>
            <person name="Tagami M."/>
            <person name="Tagawa A."/>
            <person name="Takahashi F."/>
            <person name="Tanaka T."/>
            <person name="Tejima Y."/>
            <person name="Toya T."/>
            <person name="Yamamura T."/>
            <person name="Yasunishi A."/>
            <person name="Yoshida K."/>
            <person name="Yoshino M."/>
            <person name="Muramatsu M."/>
            <person name="Hayashizaki Y."/>
        </authorList>
    </citation>
    <scope>NUCLEOTIDE SEQUENCE</scope>
    <source>
        <strain evidence="1">C57BL/6J</strain>
        <tissue evidence="1">Head</tissue>
    </source>
</reference>
<reference evidence="1" key="7">
    <citation type="journal article" date="2005" name="Science">
        <title>The Transcriptional Landscape of the Mammalian Genome.</title>
        <authorList>
            <consortium name="The FANTOM Consortium"/>
            <consortium name="Riken Genome Exploration Research Group and Genome Science Group (Genome Network Project Core Group)"/>
        </authorList>
    </citation>
    <scope>NUCLEOTIDE SEQUENCE</scope>
    <source>
        <strain evidence="1">C57BL/6J</strain>
        <tissue evidence="1">Head</tissue>
    </source>
</reference>
<evidence type="ECO:0000313" key="1">
    <source>
        <dbReference type="EMBL" id="BAB29112.1"/>
    </source>
</evidence>
<reference evidence="1" key="1">
    <citation type="journal article" date="1999" name="Methods Enzymol.">
        <title>High-efficiency full-length cDNA cloning.</title>
        <authorList>
            <person name="Carninci P."/>
            <person name="Hayashizaki Y."/>
        </authorList>
    </citation>
    <scope>NUCLEOTIDE SEQUENCE</scope>
    <source>
        <strain evidence="1">C57BL/6J</strain>
        <tissue evidence="1">Head</tissue>
    </source>
</reference>
<reference evidence="1" key="3">
    <citation type="journal article" date="2000" name="Genome Res.">
        <title>RIKEN integrated sequence analysis (RISA) system--384-format sequencing pipeline with 384 multicapillary sequencer.</title>
        <authorList>
            <person name="Shibata K."/>
            <person name="Itoh M."/>
            <person name="Aizawa K."/>
            <person name="Nagaoka S."/>
            <person name="Sasaki N."/>
            <person name="Carninci P."/>
            <person name="Konno H."/>
            <person name="Akiyama J."/>
            <person name="Nishi K."/>
            <person name="Kitsunai T."/>
            <person name="Tashiro H."/>
            <person name="Itoh M."/>
            <person name="Sumi N."/>
            <person name="Ishii Y."/>
            <person name="Nakamura S."/>
            <person name="Hazama M."/>
            <person name="Nishine T."/>
            <person name="Harada A."/>
            <person name="Yamamoto R."/>
            <person name="Matsumoto H."/>
            <person name="Sakaguchi S."/>
            <person name="Ikegami T."/>
            <person name="Kashiwagi K."/>
            <person name="Fujiwake S."/>
            <person name="Inoue K."/>
            <person name="Togawa Y."/>
            <person name="Izawa M."/>
            <person name="Ohara E."/>
            <person name="Watahiki M."/>
            <person name="Yoneda Y."/>
            <person name="Ishikawa T."/>
            <person name="Ozawa K."/>
            <person name="Tanaka T."/>
            <person name="Matsuura S."/>
            <person name="Kawai J."/>
            <person name="Okazaki Y."/>
            <person name="Muramatsu M."/>
            <person name="Inoue Y."/>
            <person name="Kira A."/>
            <person name="Hayashizaki Y."/>
        </authorList>
    </citation>
    <scope>NUCLEOTIDE SEQUENCE</scope>
    <source>
        <strain evidence="1">C57BL/6J</strain>
        <tissue evidence="1">Head</tissue>
    </source>
</reference>
<reference evidence="1" key="2">
    <citation type="journal article" date="2000" name="Genome Res.">
        <title>Normalization and subtraction of cap-trapper-selected cDNAs to prepare full-length cDNA libraries for rapid discovery of new genes.</title>
        <authorList>
            <person name="Carninci P."/>
            <person name="Shibata Y."/>
            <person name="Hayatsu N."/>
            <person name="Sugahara Y."/>
            <person name="Shibata K."/>
            <person name="Itoh M."/>
            <person name="Konno H."/>
            <person name="Okazaki Y."/>
            <person name="Muramatsu M."/>
            <person name="Hayashizaki Y."/>
        </authorList>
    </citation>
    <scope>NUCLEOTIDE SEQUENCE</scope>
    <source>
        <strain evidence="1">C57BL/6J</strain>
        <tissue evidence="1">Head</tissue>
    </source>
</reference>
<proteinExistence type="evidence at transcript level"/>
<accession>Q9CXT5</accession>
<gene>
    <name evidence="2" type="primary">Gm45914</name>
</gene>
<dbReference type="AGR" id="MGI:5825551"/>
<dbReference type="EMBL" id="AK014010">
    <property type="protein sequence ID" value="BAB29112.1"/>
    <property type="molecule type" value="mRNA"/>
</dbReference>
<reference evidence="1" key="5">
    <citation type="journal article" date="2001" name="Nature">
        <title>Functional annotation of a full-length mouse cDNA collection.</title>
        <authorList>
            <consortium name="The RIKEN Genome Exploration Research Group Phase II Team and the FANTOM Consortium"/>
        </authorList>
    </citation>
    <scope>NUCLEOTIDE SEQUENCE</scope>
    <source>
        <strain evidence="1">C57BL/6J</strain>
        <tissue evidence="1">Head</tissue>
    </source>
</reference>
<sequence length="138" mass="15116">MLSRCGCTERQALKGPSRHEEDGPAAFPCRLKGGCKQQRRLRRARSAEQQQWRPGSAILSWPCRAAGIQHPPQRLRHLLSAADQSKAISHLGPAHTEASLAIVHRLSSSLELSANDQNTERGGSGYFEGIAARSRVID</sequence>
<dbReference type="MGI" id="MGI:5825551">
    <property type="gene designation" value="Gm45914"/>
</dbReference>
<name>Q9CXT5_MOUSE</name>
<evidence type="ECO:0000313" key="2">
    <source>
        <dbReference type="MGI" id="MGI:5825551"/>
    </source>
</evidence>
<protein>
    <submittedName>
        <fullName evidence="1">Uncharacterized protein</fullName>
    </submittedName>
</protein>
<dbReference type="AlphaFoldDB" id="Q9CXT5"/>